<evidence type="ECO:0000259" key="3">
    <source>
        <dbReference type="PROSITE" id="PS50887"/>
    </source>
</evidence>
<dbReference type="InterPro" id="IPR000160">
    <property type="entry name" value="GGDEF_dom"/>
</dbReference>
<dbReference type="SMART" id="SM00267">
    <property type="entry name" value="GGDEF"/>
    <property type="match status" value="1"/>
</dbReference>
<feature type="domain" description="GGDEF" evidence="3">
    <location>
        <begin position="75"/>
        <end position="209"/>
    </location>
</feature>
<dbReference type="CDD" id="cd01949">
    <property type="entry name" value="GGDEF"/>
    <property type="match status" value="1"/>
</dbReference>
<accession>A0A6H1WU06</accession>
<dbReference type="GO" id="GO:0043709">
    <property type="term" value="P:cell adhesion involved in single-species biofilm formation"/>
    <property type="evidence" value="ECO:0007669"/>
    <property type="project" value="TreeGrafter"/>
</dbReference>
<dbReference type="GO" id="GO:0005886">
    <property type="term" value="C:plasma membrane"/>
    <property type="evidence" value="ECO:0007669"/>
    <property type="project" value="TreeGrafter"/>
</dbReference>
<evidence type="ECO:0000256" key="1">
    <source>
        <dbReference type="ARBA" id="ARBA00012528"/>
    </source>
</evidence>
<dbReference type="GO" id="GO:1902201">
    <property type="term" value="P:negative regulation of bacterial-type flagellum-dependent cell motility"/>
    <property type="evidence" value="ECO:0007669"/>
    <property type="project" value="TreeGrafter"/>
</dbReference>
<dbReference type="InterPro" id="IPR029787">
    <property type="entry name" value="Nucleotide_cyclase"/>
</dbReference>
<dbReference type="PROSITE" id="PS50887">
    <property type="entry name" value="GGDEF"/>
    <property type="match status" value="1"/>
</dbReference>
<dbReference type="SUPFAM" id="SSF55073">
    <property type="entry name" value="Nucleotide cyclase"/>
    <property type="match status" value="1"/>
</dbReference>
<evidence type="ECO:0000313" key="5">
    <source>
        <dbReference type="Proteomes" id="UP000501253"/>
    </source>
</evidence>
<dbReference type="RefSeq" id="WP_168720058.1">
    <property type="nucleotide sequence ID" value="NZ_CP042909.1"/>
</dbReference>
<dbReference type="KEGG" id="tmai:FVE67_07820"/>
<reference evidence="4 5" key="1">
    <citation type="submission" date="2019-08" db="EMBL/GenBank/DDBJ databases">
        <title>Complete genome sequence of Thermosulfurimonas marina SU872T, an anaerobic thermophilic chemolithoautotrophic bacterium isolated from a shallow marine hydrothermal vent.</title>
        <authorList>
            <person name="Allioux M."/>
            <person name="Jebbar M."/>
            <person name="Slobodkina G."/>
            <person name="Slobodkin A."/>
            <person name="Moalic Y."/>
            <person name="Frolova A."/>
            <person name="Shao Z."/>
            <person name="Alain K."/>
        </authorList>
    </citation>
    <scope>NUCLEOTIDE SEQUENCE [LARGE SCALE GENOMIC DNA]</scope>
    <source>
        <strain evidence="4 5">SU872</strain>
    </source>
</reference>
<dbReference type="Gene3D" id="3.30.70.270">
    <property type="match status" value="1"/>
</dbReference>
<sequence length="233" mass="26822">MNLASDLPEKALFALRELYQKVENPSFREKLDLIRQAYEVLYQEYSKDFLTGLYNRRSFEEALEKAIERARREEISFTLLMLDIDHFKKINDTYGHDFGDQVLRTIGQILLKTLRKIDFPARYGGEEFTVILPGTGPHGGFGAARRLKRAIESYPFEGPQGRVKITVSIGGATYRPYYRLGAREFLREVDRLLYSAKEAGRNAIAFKAELEPAPEGLTQAERALLFRGFKDER</sequence>
<proteinExistence type="predicted"/>
<dbReference type="InterPro" id="IPR050469">
    <property type="entry name" value="Diguanylate_Cyclase"/>
</dbReference>
<dbReference type="GO" id="GO:0052621">
    <property type="term" value="F:diguanylate cyclase activity"/>
    <property type="evidence" value="ECO:0007669"/>
    <property type="project" value="UniProtKB-EC"/>
</dbReference>
<dbReference type="InterPro" id="IPR043128">
    <property type="entry name" value="Rev_trsase/Diguanyl_cyclase"/>
</dbReference>
<dbReference type="AlphaFoldDB" id="A0A6H1WU06"/>
<organism evidence="4 5">
    <name type="scientific">Thermosulfurimonas marina</name>
    <dbReference type="NCBI Taxonomy" id="2047767"/>
    <lineage>
        <taxon>Bacteria</taxon>
        <taxon>Pseudomonadati</taxon>
        <taxon>Thermodesulfobacteriota</taxon>
        <taxon>Thermodesulfobacteria</taxon>
        <taxon>Thermodesulfobacteriales</taxon>
        <taxon>Thermodesulfobacteriaceae</taxon>
        <taxon>Thermosulfurimonas</taxon>
    </lineage>
</organism>
<dbReference type="NCBIfam" id="TIGR00254">
    <property type="entry name" value="GGDEF"/>
    <property type="match status" value="1"/>
</dbReference>
<evidence type="ECO:0000313" key="4">
    <source>
        <dbReference type="EMBL" id="QJA06705.1"/>
    </source>
</evidence>
<dbReference type="Pfam" id="PF00990">
    <property type="entry name" value="GGDEF"/>
    <property type="match status" value="1"/>
</dbReference>
<dbReference type="Proteomes" id="UP000501253">
    <property type="component" value="Chromosome"/>
</dbReference>
<dbReference type="EMBL" id="CP042909">
    <property type="protein sequence ID" value="QJA06705.1"/>
    <property type="molecule type" value="Genomic_DNA"/>
</dbReference>
<dbReference type="FunFam" id="3.30.70.270:FF:000001">
    <property type="entry name" value="Diguanylate cyclase domain protein"/>
    <property type="match status" value="1"/>
</dbReference>
<comment type="catalytic activity">
    <reaction evidence="2">
        <text>2 GTP = 3',3'-c-di-GMP + 2 diphosphate</text>
        <dbReference type="Rhea" id="RHEA:24898"/>
        <dbReference type="ChEBI" id="CHEBI:33019"/>
        <dbReference type="ChEBI" id="CHEBI:37565"/>
        <dbReference type="ChEBI" id="CHEBI:58805"/>
        <dbReference type="EC" id="2.7.7.65"/>
    </reaction>
</comment>
<dbReference type="EC" id="2.7.7.65" evidence="1"/>
<keyword evidence="5" id="KW-1185">Reference proteome</keyword>
<dbReference type="PANTHER" id="PTHR45138">
    <property type="entry name" value="REGULATORY COMPONENTS OF SENSORY TRANSDUCTION SYSTEM"/>
    <property type="match status" value="1"/>
</dbReference>
<dbReference type="PANTHER" id="PTHR45138:SF9">
    <property type="entry name" value="DIGUANYLATE CYCLASE DGCM-RELATED"/>
    <property type="match status" value="1"/>
</dbReference>
<name>A0A6H1WU06_9BACT</name>
<gene>
    <name evidence="4" type="ORF">FVE67_07820</name>
</gene>
<evidence type="ECO:0000256" key="2">
    <source>
        <dbReference type="ARBA" id="ARBA00034247"/>
    </source>
</evidence>
<protein>
    <recommendedName>
        <fullName evidence="1">diguanylate cyclase</fullName>
        <ecNumber evidence="1">2.7.7.65</ecNumber>
    </recommendedName>
</protein>